<organism evidence="1 2">
    <name type="scientific">Rhizobium leguminosarum</name>
    <dbReference type="NCBI Taxonomy" id="384"/>
    <lineage>
        <taxon>Bacteria</taxon>
        <taxon>Pseudomonadati</taxon>
        <taxon>Pseudomonadota</taxon>
        <taxon>Alphaproteobacteria</taxon>
        <taxon>Hyphomicrobiales</taxon>
        <taxon>Rhizobiaceae</taxon>
        <taxon>Rhizobium/Agrobacterium group</taxon>
        <taxon>Rhizobium</taxon>
    </lineage>
</organism>
<evidence type="ECO:0000313" key="2">
    <source>
        <dbReference type="Proteomes" id="UP000471560"/>
    </source>
</evidence>
<comment type="caution">
    <text evidence="1">The sequence shown here is derived from an EMBL/GenBank/DDBJ whole genome shotgun (WGS) entry which is preliminary data.</text>
</comment>
<dbReference type="Proteomes" id="UP000471560">
    <property type="component" value="Unassembled WGS sequence"/>
</dbReference>
<protein>
    <submittedName>
        <fullName evidence="1">Uncharacterized protein</fullName>
    </submittedName>
</protein>
<dbReference type="AlphaFoldDB" id="A0A6P0BEP1"/>
<evidence type="ECO:0000313" key="1">
    <source>
        <dbReference type="EMBL" id="NEI37616.1"/>
    </source>
</evidence>
<dbReference type="EMBL" id="WUEZ01000038">
    <property type="protein sequence ID" value="NEI37616.1"/>
    <property type="molecule type" value="Genomic_DNA"/>
</dbReference>
<sequence>MMLRKMTQGNIFNTMCIGGSDLPVQIFQSMMPKSVSGFRTASCSFRMAGEMMDAAL</sequence>
<accession>A0A6P0BEP1</accession>
<proteinExistence type="predicted"/>
<name>A0A6P0BEP1_RHILE</name>
<gene>
    <name evidence="1" type="ORF">GR204_27245</name>
</gene>
<dbReference type="RefSeq" id="WP_164578450.1">
    <property type="nucleotide sequence ID" value="NZ_CAXURF020000001.1"/>
</dbReference>
<reference evidence="1 2" key="1">
    <citation type="submission" date="2019-12" db="EMBL/GenBank/DDBJ databases">
        <title>Rhizobium genotypes associated with high levels of biological nitrogen fixation by grain legumes in a temperate-maritime cropping system.</title>
        <authorList>
            <person name="Maluk M."/>
            <person name="Francesc Ferrando Molina F."/>
            <person name="Lopez Del Egido L."/>
            <person name="Lafos M."/>
            <person name="Langarica-Fuentes A."/>
            <person name="Gebre Yohannes G."/>
            <person name="Young M.W."/>
            <person name="Martin P."/>
            <person name="Gantlett R."/>
            <person name="Kenicer G."/>
            <person name="Hawes C."/>
            <person name="Begg G.S."/>
            <person name="Quilliam R.S."/>
            <person name="Squire G.R."/>
            <person name="Poole P.S."/>
            <person name="Young P.W."/>
            <person name="Iannetta P.M."/>
            <person name="James E.K."/>
        </authorList>
    </citation>
    <scope>NUCLEOTIDE SEQUENCE [LARGE SCALE GENOMIC DNA]</scope>
    <source>
        <strain evidence="1 2">JHI1096</strain>
    </source>
</reference>